<dbReference type="Pfam" id="PF01428">
    <property type="entry name" value="zf-AN1"/>
    <property type="match status" value="2"/>
</dbReference>
<comment type="caution">
    <text evidence="8">The sequence shown here is derived from an EMBL/GenBank/DDBJ whole genome shotgun (WGS) entry which is preliminary data.</text>
</comment>
<evidence type="ECO:0000256" key="5">
    <source>
        <dbReference type="PROSITE-ProRule" id="PRU00449"/>
    </source>
</evidence>
<dbReference type="GO" id="GO:0005737">
    <property type="term" value="C:cytoplasm"/>
    <property type="evidence" value="ECO:0007669"/>
    <property type="project" value="TreeGrafter"/>
</dbReference>
<evidence type="ECO:0000256" key="6">
    <source>
        <dbReference type="SAM" id="MobiDB-lite"/>
    </source>
</evidence>
<dbReference type="Gene3D" id="4.10.1110.10">
    <property type="entry name" value="AN1-like Zinc finger"/>
    <property type="match status" value="2"/>
</dbReference>
<keyword evidence="4" id="KW-0862">Zinc</keyword>
<evidence type="ECO:0000256" key="1">
    <source>
        <dbReference type="ARBA" id="ARBA00022723"/>
    </source>
</evidence>
<dbReference type="PROSITE" id="PS51039">
    <property type="entry name" value="ZF_AN1"/>
    <property type="match status" value="1"/>
</dbReference>
<dbReference type="InterPro" id="IPR057357">
    <property type="entry name" value="Znf-C2H2_ZFAND2A/B"/>
</dbReference>
<evidence type="ECO:0000256" key="2">
    <source>
        <dbReference type="ARBA" id="ARBA00022737"/>
    </source>
</evidence>
<dbReference type="InterPro" id="IPR035896">
    <property type="entry name" value="AN1-like_Znf"/>
</dbReference>
<evidence type="ECO:0000313" key="8">
    <source>
        <dbReference type="EMBL" id="KAJ7672779.1"/>
    </source>
</evidence>
<accession>A0AAD7D0D7</accession>
<dbReference type="PANTHER" id="PTHR14677">
    <property type="entry name" value="ARSENITE INDUCUBLE RNA ASSOCIATED PROTEIN AIP-1-RELATED"/>
    <property type="match status" value="1"/>
</dbReference>
<proteinExistence type="predicted"/>
<keyword evidence="3 5" id="KW-0863">Zinc-finger</keyword>
<dbReference type="Proteomes" id="UP001221757">
    <property type="component" value="Unassembled WGS sequence"/>
</dbReference>
<reference evidence="8" key="1">
    <citation type="submission" date="2023-03" db="EMBL/GenBank/DDBJ databases">
        <title>Massive genome expansion in bonnet fungi (Mycena s.s.) driven by repeated elements and novel gene families across ecological guilds.</title>
        <authorList>
            <consortium name="Lawrence Berkeley National Laboratory"/>
            <person name="Harder C.B."/>
            <person name="Miyauchi S."/>
            <person name="Viragh M."/>
            <person name="Kuo A."/>
            <person name="Thoen E."/>
            <person name="Andreopoulos B."/>
            <person name="Lu D."/>
            <person name="Skrede I."/>
            <person name="Drula E."/>
            <person name="Henrissat B."/>
            <person name="Morin E."/>
            <person name="Kohler A."/>
            <person name="Barry K."/>
            <person name="LaButti K."/>
            <person name="Morin E."/>
            <person name="Salamov A."/>
            <person name="Lipzen A."/>
            <person name="Mereny Z."/>
            <person name="Hegedus B."/>
            <person name="Baldrian P."/>
            <person name="Stursova M."/>
            <person name="Weitz H."/>
            <person name="Taylor A."/>
            <person name="Grigoriev I.V."/>
            <person name="Nagy L.G."/>
            <person name="Martin F."/>
            <person name="Kauserud H."/>
        </authorList>
    </citation>
    <scope>NUCLEOTIDE SEQUENCE</scope>
    <source>
        <strain evidence="8">CBHHK067</strain>
    </source>
</reference>
<name>A0AAD7D0D7_MYCRO</name>
<dbReference type="InterPro" id="IPR000058">
    <property type="entry name" value="Znf_AN1"/>
</dbReference>
<dbReference type="PANTHER" id="PTHR14677:SF40">
    <property type="entry name" value="CDC48-ASSOCIATED UBIQUITIN-LIKE_ZINC FINGER PROTEIN 1"/>
    <property type="match status" value="1"/>
</dbReference>
<evidence type="ECO:0000256" key="4">
    <source>
        <dbReference type="ARBA" id="ARBA00022833"/>
    </source>
</evidence>
<feature type="compositionally biased region" description="Basic and acidic residues" evidence="6">
    <location>
        <begin position="222"/>
        <end position="253"/>
    </location>
</feature>
<dbReference type="SMART" id="SM00154">
    <property type="entry name" value="ZnF_AN1"/>
    <property type="match status" value="2"/>
</dbReference>
<dbReference type="EMBL" id="JARKIE010000166">
    <property type="protein sequence ID" value="KAJ7672779.1"/>
    <property type="molecule type" value="Genomic_DNA"/>
</dbReference>
<keyword evidence="1" id="KW-0479">Metal-binding</keyword>
<protein>
    <recommendedName>
        <fullName evidence="7">AN1-type domain-containing protein</fullName>
    </recommendedName>
</protein>
<gene>
    <name evidence="8" type="ORF">B0H17DRAFT_1083957</name>
</gene>
<sequence>MASEAQLLSVGAQCSHQSCLLVDFLPFKCQHCAASFCQEHFMVSAHKCPKYDETKYNRVAPNCPLCNVPVSVRPGQDANVAMEAHFIKDCAVMTGRAKAKTSPVCAKARCGKTLFAPIRCTKCNEQFCPSHRFPADHSCASIGTSAPARPAGPTASSRLLDLNAKASAAGVATMGALKSMTAAAQAGASSSSRPASAPTSRPAAAAPKAAAQTPSMPNLFSKTDRRAKAERESRRRAMQERAKKGLLSEEEKLALAAEEAGGGPDEKKECVVM</sequence>
<feature type="domain" description="AN1-type" evidence="7">
    <location>
        <begin position="99"/>
        <end position="147"/>
    </location>
</feature>
<dbReference type="SUPFAM" id="SSF118310">
    <property type="entry name" value="AN1-like Zinc finger"/>
    <property type="match status" value="2"/>
</dbReference>
<evidence type="ECO:0000313" key="9">
    <source>
        <dbReference type="Proteomes" id="UP001221757"/>
    </source>
</evidence>
<keyword evidence="9" id="KW-1185">Reference proteome</keyword>
<keyword evidence="2" id="KW-0677">Repeat</keyword>
<dbReference type="AlphaFoldDB" id="A0AAD7D0D7"/>
<feature type="compositionally biased region" description="Low complexity" evidence="6">
    <location>
        <begin position="188"/>
        <end position="215"/>
    </location>
</feature>
<evidence type="ECO:0000259" key="7">
    <source>
        <dbReference type="PROSITE" id="PS51039"/>
    </source>
</evidence>
<feature type="compositionally biased region" description="Basic and acidic residues" evidence="6">
    <location>
        <begin position="264"/>
        <end position="273"/>
    </location>
</feature>
<evidence type="ECO:0000256" key="3">
    <source>
        <dbReference type="ARBA" id="ARBA00022771"/>
    </source>
</evidence>
<feature type="region of interest" description="Disordered" evidence="6">
    <location>
        <begin position="188"/>
        <end position="273"/>
    </location>
</feature>
<organism evidence="8 9">
    <name type="scientific">Mycena rosella</name>
    <name type="common">Pink bonnet</name>
    <name type="synonym">Agaricus rosellus</name>
    <dbReference type="NCBI Taxonomy" id="1033263"/>
    <lineage>
        <taxon>Eukaryota</taxon>
        <taxon>Fungi</taxon>
        <taxon>Dikarya</taxon>
        <taxon>Basidiomycota</taxon>
        <taxon>Agaricomycotina</taxon>
        <taxon>Agaricomycetes</taxon>
        <taxon>Agaricomycetidae</taxon>
        <taxon>Agaricales</taxon>
        <taxon>Marasmiineae</taxon>
        <taxon>Mycenaceae</taxon>
        <taxon>Mycena</taxon>
    </lineage>
</organism>
<dbReference type="GO" id="GO:0008270">
    <property type="term" value="F:zinc ion binding"/>
    <property type="evidence" value="ECO:0007669"/>
    <property type="project" value="UniProtKB-KW"/>
</dbReference>
<dbReference type="Pfam" id="PF25403">
    <property type="entry name" value="zf-C2H2_ZFAND2"/>
    <property type="match status" value="1"/>
</dbReference>